<name>A0A2A9E0J8_9MICO</name>
<feature type="domain" description="PPM-type phosphatase" evidence="2">
    <location>
        <begin position="18"/>
        <end position="248"/>
    </location>
</feature>
<dbReference type="Pfam" id="PF13672">
    <property type="entry name" value="PP2C_2"/>
    <property type="match status" value="1"/>
</dbReference>
<gene>
    <name evidence="3" type="ORF">ATJ78_3150</name>
</gene>
<dbReference type="InterPro" id="IPR001932">
    <property type="entry name" value="PPM-type_phosphatase-like_dom"/>
</dbReference>
<comment type="caution">
    <text evidence="3">The sequence shown here is derived from an EMBL/GenBank/DDBJ whole genome shotgun (WGS) entry which is preliminary data.</text>
</comment>
<evidence type="ECO:0000313" key="4">
    <source>
        <dbReference type="Proteomes" id="UP000221369"/>
    </source>
</evidence>
<dbReference type="CDD" id="cd00143">
    <property type="entry name" value="PP2Cc"/>
    <property type="match status" value="1"/>
</dbReference>
<proteinExistence type="predicted"/>
<organism evidence="3 4">
    <name type="scientific">Paramicrobacterium agarici</name>
    <dbReference type="NCBI Taxonomy" id="630514"/>
    <lineage>
        <taxon>Bacteria</taxon>
        <taxon>Bacillati</taxon>
        <taxon>Actinomycetota</taxon>
        <taxon>Actinomycetes</taxon>
        <taxon>Micrococcales</taxon>
        <taxon>Microbacteriaceae</taxon>
        <taxon>Paramicrobacterium</taxon>
    </lineage>
</organism>
<dbReference type="SUPFAM" id="SSF81606">
    <property type="entry name" value="PP2C-like"/>
    <property type="match status" value="1"/>
</dbReference>
<protein>
    <submittedName>
        <fullName evidence="3">Protein phosphatase</fullName>
    </submittedName>
</protein>
<dbReference type="SMART" id="SM00332">
    <property type="entry name" value="PP2Cc"/>
    <property type="match status" value="1"/>
</dbReference>
<dbReference type="SMART" id="SM00331">
    <property type="entry name" value="PP2C_SIG"/>
    <property type="match status" value="1"/>
</dbReference>
<dbReference type="PROSITE" id="PS51746">
    <property type="entry name" value="PPM_2"/>
    <property type="match status" value="1"/>
</dbReference>
<dbReference type="InterPro" id="IPR036457">
    <property type="entry name" value="PPM-type-like_dom_sf"/>
</dbReference>
<dbReference type="AlphaFoldDB" id="A0A2A9E0J8"/>
<dbReference type="InterPro" id="IPR015655">
    <property type="entry name" value="PP2C"/>
</dbReference>
<evidence type="ECO:0000259" key="2">
    <source>
        <dbReference type="PROSITE" id="PS51746"/>
    </source>
</evidence>
<dbReference type="PANTHER" id="PTHR47992">
    <property type="entry name" value="PROTEIN PHOSPHATASE"/>
    <property type="match status" value="1"/>
</dbReference>
<reference evidence="3 4" key="1">
    <citation type="submission" date="2017-10" db="EMBL/GenBank/DDBJ databases">
        <title>Sequencing the genomes of 1000 actinobacteria strains.</title>
        <authorList>
            <person name="Klenk H.-P."/>
        </authorList>
    </citation>
    <scope>NUCLEOTIDE SEQUENCE [LARGE SCALE GENOMIC DNA]</scope>
    <source>
        <strain evidence="3 4">DSM 21798</strain>
    </source>
</reference>
<sequence>MATRTTFTLPRSRVDITVTGVTDVGKRRRVNEDSIIMASPIFAVADGMGGHQRGDEASRVVVEQLQLSVRPGEPTSPEVVFTGITAANGRILAWAEDGGVAGSTVAGVALVSLSSQADSHWMVFNIGDSRVYLLEGQQLRQITVDHSAVQELIDQGSISPSEAATHPQRNVVTRAVGVESDADPDVWLLPAGGHQMFIICSDGLSREMPDEEIRQILLSAPRDPSRALVDRALEAGARDNVSAVVLDALSVDTTPPSPGYHDTRGLGALEETLPRST</sequence>
<keyword evidence="4" id="KW-1185">Reference proteome</keyword>
<dbReference type="Gene3D" id="3.60.40.10">
    <property type="entry name" value="PPM-type phosphatase domain"/>
    <property type="match status" value="1"/>
</dbReference>
<evidence type="ECO:0000256" key="1">
    <source>
        <dbReference type="SAM" id="MobiDB-lite"/>
    </source>
</evidence>
<dbReference type="RefSeq" id="WP_098409082.1">
    <property type="nucleotide sequence ID" value="NZ_PDJE01000001.1"/>
</dbReference>
<dbReference type="GO" id="GO:0004722">
    <property type="term" value="F:protein serine/threonine phosphatase activity"/>
    <property type="evidence" value="ECO:0007669"/>
    <property type="project" value="InterPro"/>
</dbReference>
<accession>A0A2A9E0J8</accession>
<dbReference type="EMBL" id="PDJE01000001">
    <property type="protein sequence ID" value="PFG32166.1"/>
    <property type="molecule type" value="Genomic_DNA"/>
</dbReference>
<feature type="region of interest" description="Disordered" evidence="1">
    <location>
        <begin position="252"/>
        <end position="277"/>
    </location>
</feature>
<dbReference type="Proteomes" id="UP000221369">
    <property type="component" value="Unassembled WGS sequence"/>
</dbReference>
<evidence type="ECO:0000313" key="3">
    <source>
        <dbReference type="EMBL" id="PFG32166.1"/>
    </source>
</evidence>